<dbReference type="Pfam" id="PF16220">
    <property type="entry name" value="DUF4880"/>
    <property type="match status" value="1"/>
</dbReference>
<dbReference type="InterPro" id="IPR032623">
    <property type="entry name" value="FecR_N"/>
</dbReference>
<dbReference type="PANTHER" id="PTHR30273">
    <property type="entry name" value="PERIPLASMIC SIGNAL SENSOR AND SIGMA FACTOR ACTIVATOR FECR-RELATED"/>
    <property type="match status" value="1"/>
</dbReference>
<organism evidence="4 5">
    <name type="scientific">Steroidobacter flavus</name>
    <dbReference type="NCBI Taxonomy" id="1842136"/>
    <lineage>
        <taxon>Bacteria</taxon>
        <taxon>Pseudomonadati</taxon>
        <taxon>Pseudomonadota</taxon>
        <taxon>Gammaproteobacteria</taxon>
        <taxon>Steroidobacterales</taxon>
        <taxon>Steroidobacteraceae</taxon>
        <taxon>Steroidobacter</taxon>
    </lineage>
</organism>
<dbReference type="EMBL" id="JBHSDU010000003">
    <property type="protein sequence ID" value="MFC4309442.1"/>
    <property type="molecule type" value="Genomic_DNA"/>
</dbReference>
<gene>
    <name evidence="4" type="ORF">ACFPN2_10150</name>
</gene>
<dbReference type="Gene3D" id="3.55.50.30">
    <property type="match status" value="1"/>
</dbReference>
<evidence type="ECO:0000259" key="2">
    <source>
        <dbReference type="Pfam" id="PF04773"/>
    </source>
</evidence>
<reference evidence="5" key="1">
    <citation type="journal article" date="2019" name="Int. J. Syst. Evol. Microbiol.">
        <title>The Global Catalogue of Microorganisms (GCM) 10K type strain sequencing project: providing services to taxonomists for standard genome sequencing and annotation.</title>
        <authorList>
            <consortium name="The Broad Institute Genomics Platform"/>
            <consortium name="The Broad Institute Genome Sequencing Center for Infectious Disease"/>
            <person name="Wu L."/>
            <person name="Ma J."/>
        </authorList>
    </citation>
    <scope>NUCLEOTIDE SEQUENCE [LARGE SCALE GENOMIC DNA]</scope>
    <source>
        <strain evidence="5">CGMCC 1.10759</strain>
    </source>
</reference>
<evidence type="ECO:0000256" key="1">
    <source>
        <dbReference type="SAM" id="Phobius"/>
    </source>
</evidence>
<evidence type="ECO:0000313" key="4">
    <source>
        <dbReference type="EMBL" id="MFC4309442.1"/>
    </source>
</evidence>
<dbReference type="PANTHER" id="PTHR30273:SF2">
    <property type="entry name" value="PROTEIN FECR"/>
    <property type="match status" value="1"/>
</dbReference>
<keyword evidence="1" id="KW-0812">Transmembrane</keyword>
<dbReference type="RefSeq" id="WP_380596496.1">
    <property type="nucleotide sequence ID" value="NZ_JBHSDU010000003.1"/>
</dbReference>
<dbReference type="InterPro" id="IPR006860">
    <property type="entry name" value="FecR"/>
</dbReference>
<feature type="transmembrane region" description="Helical" evidence="1">
    <location>
        <begin position="109"/>
        <end position="127"/>
    </location>
</feature>
<dbReference type="Gene3D" id="2.60.120.1440">
    <property type="match status" value="1"/>
</dbReference>
<feature type="domain" description="FecR protein" evidence="2">
    <location>
        <begin position="131"/>
        <end position="223"/>
    </location>
</feature>
<evidence type="ECO:0000259" key="3">
    <source>
        <dbReference type="Pfam" id="PF16220"/>
    </source>
</evidence>
<proteinExistence type="predicted"/>
<dbReference type="Proteomes" id="UP001595904">
    <property type="component" value="Unassembled WGS sequence"/>
</dbReference>
<dbReference type="PIRSF" id="PIRSF018266">
    <property type="entry name" value="FecR"/>
    <property type="match status" value="1"/>
</dbReference>
<keyword evidence="1" id="KW-1133">Transmembrane helix</keyword>
<protein>
    <submittedName>
        <fullName evidence="4">FecR family protein</fullName>
    </submittedName>
</protein>
<sequence length="344" mass="38311">MSRDSSRRALSASILEEASSWVIELSEGELDAQQRVQLDRWLRSSPQHVQAFLEISAAWEESSRLKAPRDAELDALIARVTSESNVVPLAASKPTTPVRREPRSLVQRLAIAASVVLATGTLTWWAVARPDSYSTRIGEQRSIALADGSVVQLNSQSQLRVRFSKNERLVELSRGQALFEVFKDASRPFIVVSDGARVKAVGTQFDVNHHKHGIVVTVVEGRVAVTQPNATQPTYLAAGDRVTLGSNVAPRTERANVDSAVAWTHRRLIFDDTPLTEVIEEFNRYNVRRFVINDASLEGFHIRGTFDANKPERLVTFLSQRFDLSVVETQEEIRLTLKNTSASQ</sequence>
<keyword evidence="5" id="KW-1185">Reference proteome</keyword>
<dbReference type="InterPro" id="IPR012373">
    <property type="entry name" value="Ferrdict_sens_TM"/>
</dbReference>
<evidence type="ECO:0000313" key="5">
    <source>
        <dbReference type="Proteomes" id="UP001595904"/>
    </source>
</evidence>
<feature type="domain" description="FecR N-terminal" evidence="3">
    <location>
        <begin position="16"/>
        <end position="56"/>
    </location>
</feature>
<keyword evidence="1" id="KW-0472">Membrane</keyword>
<comment type="caution">
    <text evidence="4">The sequence shown here is derived from an EMBL/GenBank/DDBJ whole genome shotgun (WGS) entry which is preliminary data.</text>
</comment>
<accession>A0ABV8SPN0</accession>
<name>A0ABV8SPN0_9GAMM</name>
<dbReference type="Pfam" id="PF04773">
    <property type="entry name" value="FecR"/>
    <property type="match status" value="1"/>
</dbReference>